<sequence>MMRVQVRTRCVGHVQTRNKFIPGFSTGAIIQLEAQCFRWTTTVLEHVPKKWKKTYQQLNLYKMYAQVSNIVNQNDLWI</sequence>
<reference evidence="1" key="1">
    <citation type="submission" date="2014-11" db="EMBL/GenBank/DDBJ databases">
        <authorList>
            <person name="Amaro Gonzalez C."/>
        </authorList>
    </citation>
    <scope>NUCLEOTIDE SEQUENCE</scope>
</reference>
<reference evidence="1" key="2">
    <citation type="journal article" date="2015" name="Fish Shellfish Immunol.">
        <title>Early steps in the European eel (Anguilla anguilla)-Vibrio vulnificus interaction in the gills: Role of the RtxA13 toxin.</title>
        <authorList>
            <person name="Callol A."/>
            <person name="Pajuelo D."/>
            <person name="Ebbesson L."/>
            <person name="Teles M."/>
            <person name="MacKenzie S."/>
            <person name="Amaro C."/>
        </authorList>
    </citation>
    <scope>NUCLEOTIDE SEQUENCE</scope>
</reference>
<dbReference type="AlphaFoldDB" id="A0A0E9X7H8"/>
<accession>A0A0E9X7H8</accession>
<proteinExistence type="predicted"/>
<dbReference type="EMBL" id="GBXM01010919">
    <property type="protein sequence ID" value="JAH97658.1"/>
    <property type="molecule type" value="Transcribed_RNA"/>
</dbReference>
<name>A0A0E9X7H8_ANGAN</name>
<protein>
    <submittedName>
        <fullName evidence="1">Uncharacterized protein</fullName>
    </submittedName>
</protein>
<evidence type="ECO:0000313" key="1">
    <source>
        <dbReference type="EMBL" id="JAH97658.1"/>
    </source>
</evidence>
<organism evidence="1">
    <name type="scientific">Anguilla anguilla</name>
    <name type="common">European freshwater eel</name>
    <name type="synonym">Muraena anguilla</name>
    <dbReference type="NCBI Taxonomy" id="7936"/>
    <lineage>
        <taxon>Eukaryota</taxon>
        <taxon>Metazoa</taxon>
        <taxon>Chordata</taxon>
        <taxon>Craniata</taxon>
        <taxon>Vertebrata</taxon>
        <taxon>Euteleostomi</taxon>
        <taxon>Actinopterygii</taxon>
        <taxon>Neopterygii</taxon>
        <taxon>Teleostei</taxon>
        <taxon>Anguilliformes</taxon>
        <taxon>Anguillidae</taxon>
        <taxon>Anguilla</taxon>
    </lineage>
</organism>